<accession>E9H8T7</accession>
<evidence type="ECO:0000256" key="7">
    <source>
        <dbReference type="ARBA" id="ARBA00023180"/>
    </source>
</evidence>
<gene>
    <name evidence="9" type="ORF">DAPPUDRAFT_326796</name>
</gene>
<sequence length="389" mass="44209">MEKSQGNLSHSGICHDIITWISQQFQMELIYVPANNSEVIQFGIVSTLINQFTKQEVDIIPFPFVITPTLMQQMDFTIPLTVEDYHLLQPYPKEESRLTACIRPFSFTVWLLFLLSTVAVIFFMGLLTFYRPPLKSISFTDAFNDHTIYVLTVITGQGNYKSEKIFAQRLVAVPKLDPIVNTLTELAVSSETQMTVDIQLGKARMFLEATSGPYKLIGNSLRNNPELLVKGSSLEGMNNVLQRRAAYFANRSIIKYLMAVDMKTHPRCRMTYSDPIPFIEYYSMGLPKNSRHNWIINHDLQYLQESGLLAYWIKQRTPNVDKCKVGMSKPSGKMVSLTLVDLSSPTALLAIGIGLSFLVFLIEIILFSKTKKRKIQEENNTVKNILLGL</sequence>
<name>E9H8T7_DAPPU</name>
<reference evidence="9 10" key="1">
    <citation type="journal article" date="2011" name="Science">
        <title>The ecoresponsive genome of Daphnia pulex.</title>
        <authorList>
            <person name="Colbourne J.K."/>
            <person name="Pfrender M.E."/>
            <person name="Gilbert D."/>
            <person name="Thomas W.K."/>
            <person name="Tucker A."/>
            <person name="Oakley T.H."/>
            <person name="Tokishita S."/>
            <person name="Aerts A."/>
            <person name="Arnold G.J."/>
            <person name="Basu M.K."/>
            <person name="Bauer D.J."/>
            <person name="Caceres C.E."/>
            <person name="Carmel L."/>
            <person name="Casola C."/>
            <person name="Choi J.H."/>
            <person name="Detter J.C."/>
            <person name="Dong Q."/>
            <person name="Dusheyko S."/>
            <person name="Eads B.D."/>
            <person name="Frohlich T."/>
            <person name="Geiler-Samerotte K.A."/>
            <person name="Gerlach D."/>
            <person name="Hatcher P."/>
            <person name="Jogdeo S."/>
            <person name="Krijgsveld J."/>
            <person name="Kriventseva E.V."/>
            <person name="Kultz D."/>
            <person name="Laforsch C."/>
            <person name="Lindquist E."/>
            <person name="Lopez J."/>
            <person name="Manak J.R."/>
            <person name="Muller J."/>
            <person name="Pangilinan J."/>
            <person name="Patwardhan R.P."/>
            <person name="Pitluck S."/>
            <person name="Pritham E.J."/>
            <person name="Rechtsteiner A."/>
            <person name="Rho M."/>
            <person name="Rogozin I.B."/>
            <person name="Sakarya O."/>
            <person name="Salamov A."/>
            <person name="Schaack S."/>
            <person name="Shapiro H."/>
            <person name="Shiga Y."/>
            <person name="Skalitzky C."/>
            <person name="Smith Z."/>
            <person name="Souvorov A."/>
            <person name="Sung W."/>
            <person name="Tang Z."/>
            <person name="Tsuchiya D."/>
            <person name="Tu H."/>
            <person name="Vos H."/>
            <person name="Wang M."/>
            <person name="Wolf Y.I."/>
            <person name="Yamagata H."/>
            <person name="Yamada T."/>
            <person name="Ye Y."/>
            <person name="Shaw J.R."/>
            <person name="Andrews J."/>
            <person name="Crease T.J."/>
            <person name="Tang H."/>
            <person name="Lucas S.M."/>
            <person name="Robertson H.M."/>
            <person name="Bork P."/>
            <person name="Koonin E.V."/>
            <person name="Zdobnov E.M."/>
            <person name="Grigoriev I.V."/>
            <person name="Lynch M."/>
            <person name="Boore J.L."/>
        </authorList>
    </citation>
    <scope>NUCLEOTIDE SEQUENCE [LARGE SCALE GENOMIC DNA]</scope>
</reference>
<feature type="transmembrane region" description="Helical" evidence="8">
    <location>
        <begin position="107"/>
        <end position="130"/>
    </location>
</feature>
<dbReference type="InParanoid" id="E9H8T7"/>
<evidence type="ECO:0000313" key="10">
    <source>
        <dbReference type="Proteomes" id="UP000000305"/>
    </source>
</evidence>
<dbReference type="PANTHER" id="PTHR42643">
    <property type="entry name" value="IONOTROPIC RECEPTOR 20A-RELATED"/>
    <property type="match status" value="1"/>
</dbReference>
<keyword evidence="4 8" id="KW-1133">Transmembrane helix</keyword>
<dbReference type="KEGG" id="dpx:DAPPUDRAFT_326796"/>
<keyword evidence="10" id="KW-1185">Reference proteome</keyword>
<organism evidence="9 10">
    <name type="scientific">Daphnia pulex</name>
    <name type="common">Water flea</name>
    <dbReference type="NCBI Taxonomy" id="6669"/>
    <lineage>
        <taxon>Eukaryota</taxon>
        <taxon>Metazoa</taxon>
        <taxon>Ecdysozoa</taxon>
        <taxon>Arthropoda</taxon>
        <taxon>Crustacea</taxon>
        <taxon>Branchiopoda</taxon>
        <taxon>Diplostraca</taxon>
        <taxon>Cladocera</taxon>
        <taxon>Anomopoda</taxon>
        <taxon>Daphniidae</taxon>
        <taxon>Daphnia</taxon>
    </lineage>
</organism>
<evidence type="ECO:0000256" key="4">
    <source>
        <dbReference type="ARBA" id="ARBA00022989"/>
    </source>
</evidence>
<keyword evidence="7" id="KW-0325">Glycoprotein</keyword>
<proteinExistence type="predicted"/>
<evidence type="ECO:0000256" key="3">
    <source>
        <dbReference type="ARBA" id="ARBA00022692"/>
    </source>
</evidence>
<dbReference type="Proteomes" id="UP000000305">
    <property type="component" value="Unassembled WGS sequence"/>
</dbReference>
<comment type="subcellular location">
    <subcellularLocation>
        <location evidence="1">Cell membrane</location>
        <topology evidence="1">Multi-pass membrane protein</topology>
    </subcellularLocation>
</comment>
<feature type="transmembrane region" description="Helical" evidence="8">
    <location>
        <begin position="347"/>
        <end position="367"/>
    </location>
</feature>
<protein>
    <recommendedName>
        <fullName evidence="11">Ionotropic glutamate receptor C-terminal domain-containing protein</fullName>
    </recommendedName>
</protein>
<evidence type="ECO:0000313" key="9">
    <source>
        <dbReference type="EMBL" id="EFX71880.1"/>
    </source>
</evidence>
<keyword evidence="2" id="KW-1003">Cell membrane</keyword>
<dbReference type="InterPro" id="IPR052192">
    <property type="entry name" value="Insect_Ionotropic_Sensory_Rcpt"/>
</dbReference>
<dbReference type="AlphaFoldDB" id="E9H8T7"/>
<evidence type="ECO:0000256" key="2">
    <source>
        <dbReference type="ARBA" id="ARBA00022475"/>
    </source>
</evidence>
<evidence type="ECO:0000256" key="8">
    <source>
        <dbReference type="SAM" id="Phobius"/>
    </source>
</evidence>
<keyword evidence="6" id="KW-0675">Receptor</keyword>
<keyword evidence="3 8" id="KW-0812">Transmembrane</keyword>
<keyword evidence="5 8" id="KW-0472">Membrane</keyword>
<evidence type="ECO:0000256" key="6">
    <source>
        <dbReference type="ARBA" id="ARBA00023170"/>
    </source>
</evidence>
<dbReference type="SUPFAM" id="SSF53850">
    <property type="entry name" value="Periplasmic binding protein-like II"/>
    <property type="match status" value="1"/>
</dbReference>
<evidence type="ECO:0008006" key="11">
    <source>
        <dbReference type="Google" id="ProtNLM"/>
    </source>
</evidence>
<dbReference type="PANTHER" id="PTHR42643:SF24">
    <property type="entry name" value="IONOTROPIC RECEPTOR 60A"/>
    <property type="match status" value="1"/>
</dbReference>
<dbReference type="OrthoDB" id="5984008at2759"/>
<dbReference type="PhylomeDB" id="E9H8T7"/>
<dbReference type="eggNOG" id="KOG1052">
    <property type="taxonomic scope" value="Eukaryota"/>
</dbReference>
<dbReference type="GO" id="GO:0005886">
    <property type="term" value="C:plasma membrane"/>
    <property type="evidence" value="ECO:0007669"/>
    <property type="project" value="UniProtKB-SubCell"/>
</dbReference>
<evidence type="ECO:0000256" key="1">
    <source>
        <dbReference type="ARBA" id="ARBA00004651"/>
    </source>
</evidence>
<evidence type="ECO:0000256" key="5">
    <source>
        <dbReference type="ARBA" id="ARBA00023136"/>
    </source>
</evidence>
<dbReference type="EMBL" id="GL732605">
    <property type="protein sequence ID" value="EFX71880.1"/>
    <property type="molecule type" value="Genomic_DNA"/>
</dbReference>
<dbReference type="Gene3D" id="3.40.190.10">
    <property type="entry name" value="Periplasmic binding protein-like II"/>
    <property type="match status" value="3"/>
</dbReference>
<dbReference type="HOGENOM" id="CLU_007257_4_0_1"/>